<dbReference type="GeneID" id="94217223"/>
<dbReference type="VEuPathDB" id="FungiDB:KRP23_10989"/>
<evidence type="ECO:0000313" key="1">
    <source>
        <dbReference type="EnsemblProtists" id="Phyra85690"/>
    </source>
</evidence>
<dbReference type="Proteomes" id="UP000005238">
    <property type="component" value="Unassembled WGS sequence"/>
</dbReference>
<proteinExistence type="predicted"/>
<dbReference type="OMA" id="NVECYRE"/>
<organism evidence="1 2">
    <name type="scientific">Phytophthora ramorum</name>
    <name type="common">Sudden oak death agent</name>
    <dbReference type="NCBI Taxonomy" id="164328"/>
    <lineage>
        <taxon>Eukaryota</taxon>
        <taxon>Sar</taxon>
        <taxon>Stramenopiles</taxon>
        <taxon>Oomycota</taxon>
        <taxon>Peronosporomycetes</taxon>
        <taxon>Peronosporales</taxon>
        <taxon>Peronosporaceae</taxon>
        <taxon>Phytophthora</taxon>
    </lineage>
</organism>
<sequence length="199" mass="22116">MCMSKRWSEVLAIYESTPTDMRAELNHAPLGSAIVAYAQNGPEEMKRTQDIFGEHNSNWGPFPCRSALLALLQTRQFAALPWEWKEVSWSHVAVYKMMVLAYLRRGSMEEAKQFPKEHAQHMQNDSVAYYRELIERYVDEAAKLSLKMMQNSLSMTGSRSSSSPCSSLITRCTGSDYGGMVGSAPGASYAKGRGAGATL</sequence>
<keyword evidence="2" id="KW-1185">Reference proteome</keyword>
<accession>H3H514</accession>
<reference evidence="2" key="1">
    <citation type="journal article" date="2006" name="Science">
        <title>Phytophthora genome sequences uncover evolutionary origins and mechanisms of pathogenesis.</title>
        <authorList>
            <person name="Tyler B.M."/>
            <person name="Tripathy S."/>
            <person name="Zhang X."/>
            <person name="Dehal P."/>
            <person name="Jiang R.H."/>
            <person name="Aerts A."/>
            <person name="Arredondo F.D."/>
            <person name="Baxter L."/>
            <person name="Bensasson D."/>
            <person name="Beynon J.L."/>
            <person name="Chapman J."/>
            <person name="Damasceno C.M."/>
            <person name="Dorrance A.E."/>
            <person name="Dou D."/>
            <person name="Dickerman A.W."/>
            <person name="Dubchak I.L."/>
            <person name="Garbelotto M."/>
            <person name="Gijzen M."/>
            <person name="Gordon S.G."/>
            <person name="Govers F."/>
            <person name="Grunwald N.J."/>
            <person name="Huang W."/>
            <person name="Ivors K.L."/>
            <person name="Jones R.W."/>
            <person name="Kamoun S."/>
            <person name="Krampis K."/>
            <person name="Lamour K.H."/>
            <person name="Lee M.K."/>
            <person name="McDonald W.H."/>
            <person name="Medina M."/>
            <person name="Meijer H.J."/>
            <person name="Nordberg E.K."/>
            <person name="Maclean D.J."/>
            <person name="Ospina-Giraldo M.D."/>
            <person name="Morris P.F."/>
            <person name="Phuntumart V."/>
            <person name="Putnam N.H."/>
            <person name="Rash S."/>
            <person name="Rose J.K."/>
            <person name="Sakihama Y."/>
            <person name="Salamov A.A."/>
            <person name="Savidor A."/>
            <person name="Scheuring C.F."/>
            <person name="Smith B.M."/>
            <person name="Sobral B.W."/>
            <person name="Terry A."/>
            <person name="Torto-Alalibo T.A."/>
            <person name="Win J."/>
            <person name="Xu Z."/>
            <person name="Zhang H."/>
            <person name="Grigoriev I.V."/>
            <person name="Rokhsar D.S."/>
            <person name="Boore J.L."/>
        </authorList>
    </citation>
    <scope>NUCLEOTIDE SEQUENCE [LARGE SCALE GENOMIC DNA]</scope>
    <source>
        <strain evidence="2">Pr102</strain>
    </source>
</reference>
<name>H3H514_PHYRM</name>
<dbReference type="EMBL" id="DS566277">
    <property type="status" value="NOT_ANNOTATED_CDS"/>
    <property type="molecule type" value="Genomic_DNA"/>
</dbReference>
<evidence type="ECO:0000313" key="2">
    <source>
        <dbReference type="Proteomes" id="UP000005238"/>
    </source>
</evidence>
<dbReference type="AlphaFoldDB" id="H3H514"/>
<reference evidence="1" key="2">
    <citation type="submission" date="2015-06" db="UniProtKB">
        <authorList>
            <consortium name="EnsemblProtists"/>
        </authorList>
    </citation>
    <scope>IDENTIFICATION</scope>
    <source>
        <strain evidence="1">Pr102</strain>
    </source>
</reference>
<protein>
    <submittedName>
        <fullName evidence="1">Uncharacterized protein</fullName>
    </submittedName>
</protein>
<dbReference type="PANTHER" id="PTHR47930:SF2">
    <property type="entry name" value="PENTATRICOPEPTIDE REPEAT PROTEIN (AFU_ORTHOLOGUE AFUA_8G04250)"/>
    <property type="match status" value="1"/>
</dbReference>
<dbReference type="EnsemblProtists" id="Phyra85690">
    <property type="protein sequence ID" value="Phyra85690"/>
    <property type="gene ID" value="Phyra85690"/>
</dbReference>
<dbReference type="InParanoid" id="H3H514"/>
<dbReference type="HOGENOM" id="CLU_1500199_0_0_1"/>
<dbReference type="PANTHER" id="PTHR47930">
    <property type="entry name" value="YALI0C12947P"/>
    <property type="match status" value="1"/>
</dbReference>
<dbReference type="RefSeq" id="XP_067740799.1">
    <property type="nucleotide sequence ID" value="XM_067881494.1"/>
</dbReference>
<dbReference type="VEuPathDB" id="FungiDB:KRP22_11772"/>